<dbReference type="GO" id="GO:0003723">
    <property type="term" value="F:RNA binding"/>
    <property type="evidence" value="ECO:0007669"/>
    <property type="project" value="UniProtKB-UniRule"/>
</dbReference>
<evidence type="ECO:0000256" key="1">
    <source>
        <dbReference type="PROSITE-ProRule" id="PRU00266"/>
    </source>
</evidence>
<dbReference type="PROSITE" id="PS50137">
    <property type="entry name" value="DS_RBD"/>
    <property type="match status" value="1"/>
</dbReference>
<dbReference type="InterPro" id="IPR014720">
    <property type="entry name" value="dsRBD_dom"/>
</dbReference>
<sequence>MKSILGPFDAELLLSKHSYADLLRLGRLIKVPVQLFKSGPDYCVSFCKCDFISPLGYQEASFKALSAIRALVEKMDWIFIQSFVWKVNLLALLRGFSVTYEVLPTGNRRGDDYVSRGNGTYTGCIHPVERLDLSQRIRGELPPVYVVEELSPSISAPLCLSSGTIKVTHRSLKFRYSCRLGNLVIRGAACDNKRLAKRSAAEKALQAIGINPYPQMARPVVSPPSALYRSTPGTAYARVLRLPTHGALSMLCALINPWSILHDSLVTFSCAEEVFVFKVASQSNVESHFKSSKRRYGFDVEKRSARYFLTFFAGKQ</sequence>
<organism evidence="3 4">
    <name type="scientific">Hydatigena taeniaeformis</name>
    <name type="common">Feline tapeworm</name>
    <name type="synonym">Taenia taeniaeformis</name>
    <dbReference type="NCBI Taxonomy" id="6205"/>
    <lineage>
        <taxon>Eukaryota</taxon>
        <taxon>Metazoa</taxon>
        <taxon>Spiralia</taxon>
        <taxon>Lophotrochozoa</taxon>
        <taxon>Platyhelminthes</taxon>
        <taxon>Cestoda</taxon>
        <taxon>Eucestoda</taxon>
        <taxon>Cyclophyllidea</taxon>
        <taxon>Taeniidae</taxon>
        <taxon>Hydatigera</taxon>
    </lineage>
</organism>
<reference evidence="3 4" key="1">
    <citation type="submission" date="2018-11" db="EMBL/GenBank/DDBJ databases">
        <authorList>
            <consortium name="Pathogen Informatics"/>
        </authorList>
    </citation>
    <scope>NUCLEOTIDE SEQUENCE [LARGE SCALE GENOMIC DNA]</scope>
</reference>
<dbReference type="AlphaFoldDB" id="A0A3P7GFH3"/>
<name>A0A3P7GFH3_HYDTA</name>
<protein>
    <recommendedName>
        <fullName evidence="2">DRBM domain-containing protein</fullName>
    </recommendedName>
</protein>
<dbReference type="EMBL" id="UYWX01001694">
    <property type="protein sequence ID" value="VDM21538.1"/>
    <property type="molecule type" value="Genomic_DNA"/>
</dbReference>
<dbReference type="OrthoDB" id="6245876at2759"/>
<evidence type="ECO:0000259" key="2">
    <source>
        <dbReference type="PROSITE" id="PS50137"/>
    </source>
</evidence>
<accession>A0A3P7GFH3</accession>
<dbReference type="Gene3D" id="3.30.160.20">
    <property type="match status" value="1"/>
</dbReference>
<dbReference type="Pfam" id="PF00035">
    <property type="entry name" value="dsrm"/>
    <property type="match status" value="1"/>
</dbReference>
<dbReference type="SUPFAM" id="SSF54768">
    <property type="entry name" value="dsRNA-binding domain-like"/>
    <property type="match status" value="1"/>
</dbReference>
<evidence type="ECO:0000313" key="4">
    <source>
        <dbReference type="Proteomes" id="UP000274429"/>
    </source>
</evidence>
<evidence type="ECO:0000313" key="3">
    <source>
        <dbReference type="EMBL" id="VDM21538.1"/>
    </source>
</evidence>
<proteinExistence type="predicted"/>
<keyword evidence="1" id="KW-0694">RNA-binding</keyword>
<gene>
    <name evidence="3" type="ORF">TTAC_LOCUS2930</name>
</gene>
<keyword evidence="4" id="KW-1185">Reference proteome</keyword>
<dbReference type="Proteomes" id="UP000274429">
    <property type="component" value="Unassembled WGS sequence"/>
</dbReference>
<feature type="domain" description="DRBM" evidence="2">
    <location>
        <begin position="126"/>
        <end position="210"/>
    </location>
</feature>